<keyword evidence="3" id="KW-0732">Signal</keyword>
<dbReference type="Pfam" id="PF18657">
    <property type="entry name" value="YDG"/>
    <property type="match status" value="10"/>
</dbReference>
<evidence type="ECO:0000259" key="6">
    <source>
        <dbReference type="SMART" id="SM00912"/>
    </source>
</evidence>
<dbReference type="Gene3D" id="2.160.20.110">
    <property type="match status" value="1"/>
</dbReference>
<dbReference type="Pfam" id="PF07581">
    <property type="entry name" value="Glug"/>
    <property type="match status" value="2"/>
</dbReference>
<comment type="caution">
    <text evidence="7">The sequence shown here is derived from an EMBL/GenBank/DDBJ whole genome shotgun (WGS) entry which is preliminary data.</text>
</comment>
<organism evidence="7 8">
    <name type="scientific">Pseudoduganella rivuli</name>
    <dbReference type="NCBI Taxonomy" id="2666085"/>
    <lineage>
        <taxon>Bacteria</taxon>
        <taxon>Pseudomonadati</taxon>
        <taxon>Pseudomonadota</taxon>
        <taxon>Betaproteobacteria</taxon>
        <taxon>Burkholderiales</taxon>
        <taxon>Oxalobacteraceae</taxon>
        <taxon>Telluria group</taxon>
        <taxon>Pseudoduganella</taxon>
    </lineage>
</organism>
<comment type="subcellular location">
    <subcellularLocation>
        <location evidence="1">Secreted</location>
    </subcellularLocation>
</comment>
<reference evidence="7 8" key="1">
    <citation type="submission" date="2019-11" db="EMBL/GenBank/DDBJ databases">
        <title>Novel species isolated from a subtropical stream in China.</title>
        <authorList>
            <person name="Lu H."/>
        </authorList>
    </citation>
    <scope>NUCLEOTIDE SEQUENCE [LARGE SCALE GENOMIC DNA]</scope>
    <source>
        <strain evidence="7 8">FT92W</strain>
    </source>
</reference>
<gene>
    <name evidence="7" type="ORF">GJ700_25025</name>
</gene>
<feature type="coiled-coil region" evidence="4">
    <location>
        <begin position="2680"/>
        <end position="2790"/>
    </location>
</feature>
<keyword evidence="2" id="KW-0964">Secreted</keyword>
<dbReference type="InterPro" id="IPR050909">
    <property type="entry name" value="Bact_Autotransporter_VF"/>
</dbReference>
<dbReference type="SUPFAM" id="SSF51126">
    <property type="entry name" value="Pectin lyase-like"/>
    <property type="match status" value="1"/>
</dbReference>
<keyword evidence="8" id="KW-1185">Reference proteome</keyword>
<dbReference type="InterPro" id="IPR008638">
    <property type="entry name" value="FhaB/CdiA-like_TPS"/>
</dbReference>
<dbReference type="Gene3D" id="2.160.20.10">
    <property type="entry name" value="Single-stranded right-handed beta-helix, Pectin lyase-like"/>
    <property type="match status" value="1"/>
</dbReference>
<feature type="compositionally biased region" description="Basic and acidic residues" evidence="5">
    <location>
        <begin position="2926"/>
        <end position="2939"/>
    </location>
</feature>
<evidence type="ECO:0000256" key="5">
    <source>
        <dbReference type="SAM" id="MobiDB-lite"/>
    </source>
</evidence>
<feature type="compositionally biased region" description="Low complexity" evidence="5">
    <location>
        <begin position="2891"/>
        <end position="2904"/>
    </location>
</feature>
<evidence type="ECO:0000256" key="4">
    <source>
        <dbReference type="SAM" id="Coils"/>
    </source>
</evidence>
<dbReference type="PANTHER" id="PTHR12338:SF8">
    <property type="entry name" value="HEME_HEMOPEXIN-BINDING PROTEIN"/>
    <property type="match status" value="1"/>
</dbReference>
<evidence type="ECO:0000256" key="2">
    <source>
        <dbReference type="ARBA" id="ARBA00022525"/>
    </source>
</evidence>
<dbReference type="InterPro" id="IPR011050">
    <property type="entry name" value="Pectin_lyase_fold/virulence"/>
</dbReference>
<dbReference type="NCBIfam" id="TIGR01901">
    <property type="entry name" value="adhes_NPXG"/>
    <property type="match status" value="1"/>
</dbReference>
<dbReference type="Proteomes" id="UP000446768">
    <property type="component" value="Unassembled WGS sequence"/>
</dbReference>
<protein>
    <submittedName>
        <fullName evidence="7">Filamentous hemagglutinin N-terminal domain-containing protein</fullName>
    </submittedName>
</protein>
<feature type="compositionally biased region" description="Basic and acidic residues" evidence="5">
    <location>
        <begin position="2905"/>
        <end position="2919"/>
    </location>
</feature>
<dbReference type="InterPro" id="IPR012334">
    <property type="entry name" value="Pectin_lyas_fold"/>
</dbReference>
<evidence type="ECO:0000313" key="8">
    <source>
        <dbReference type="Proteomes" id="UP000446768"/>
    </source>
</evidence>
<feature type="compositionally biased region" description="Polar residues" evidence="5">
    <location>
        <begin position="2870"/>
        <end position="2879"/>
    </location>
</feature>
<dbReference type="EMBL" id="WKJJ01000017">
    <property type="protein sequence ID" value="MRV74981.1"/>
    <property type="molecule type" value="Genomic_DNA"/>
</dbReference>
<dbReference type="PANTHER" id="PTHR12338">
    <property type="entry name" value="AUTOTRANSPORTER"/>
    <property type="match status" value="1"/>
</dbReference>
<feature type="compositionally biased region" description="Basic and acidic residues" evidence="5">
    <location>
        <begin position="2825"/>
        <end position="2834"/>
    </location>
</feature>
<feature type="domain" description="Filamentous haemagglutinin FhaB/tRNA nuclease CdiA-like TPS" evidence="6">
    <location>
        <begin position="62"/>
        <end position="173"/>
    </location>
</feature>
<proteinExistence type="predicted"/>
<evidence type="ECO:0000256" key="1">
    <source>
        <dbReference type="ARBA" id="ARBA00004613"/>
    </source>
</evidence>
<dbReference type="InterPro" id="IPR011493">
    <property type="entry name" value="GLUG"/>
</dbReference>
<accession>A0A7X2IRZ1</accession>
<keyword evidence="4" id="KW-0175">Coiled coil</keyword>
<name>A0A7X2IRZ1_9BURK</name>
<feature type="region of interest" description="Disordered" evidence="5">
    <location>
        <begin position="2821"/>
        <end position="2854"/>
    </location>
</feature>
<feature type="region of interest" description="Disordered" evidence="5">
    <location>
        <begin position="2870"/>
        <end position="2939"/>
    </location>
</feature>
<sequence length="2939" mass="285352">MAAWSSPASFRKKTRTACTCASACAGDPATANKEGKMNLHPVHHGLRRKVLAVLIAACYTSADANPTAPQVIAGQASFQQSGNLFSITNTPNAIINWQSFSIAPNEITRFIQQNADSRVLNRITGQDPSRILGALQSNGHVYLINPNGIMFGKDARVDVNGLVASSLALSDTDFLAGRNRFSGVNAGKVSNEGAITTPGGGRVFLVGSSVENSGVITSPQGDVVLAAGHTVQLVDSSDPSVHVVVSAPADQALNLGQVLASGGRVGIYGALVNQRGKVSADSAVRGENGKIVLKASGTTLLEKGSTTSAVNSAGQGGDIRLLGQRVGLMDDAQVDASGDAGGGQVLIGGGYQGKDASVPNAQQTYIGDQAQVRSDALGKGAGGRIIAWGDNATRVYGSLSARGGAQGGDGGLIETSGHYLDMQGSADTRAPLGKTGQLLLDPTSITIDNESFGNVTLNSNQFAESGTSTSSGLDVGRLTAALANNNITVTTTSSASGTGTLTVSYPFSWSSSNSLTLLADSNIAINAAVSGSNAALNLTSTGGSISQSAAITAASVTASAAAGSISLNHTSNSISGNVAASASGNVLLVAQTLSTGAVTSSGGGIIQASSSSGALNINGNMSSNGGAITLQSAYGNGIVTGSSTAISSGGGLIILQGDNMNLQGTVSAGAGGISAVARSTSQALHLGGTEADSANTLALSEAEIQRLSTTGALTFTHTGSTGSPDVEVNALNTTTSHPTGALNIVASGDADIKVLGSVAASGNLVLATTDTTDARITVDGTLTSAASVVMTAGKMTINQNITGNVVGIISNNSIDLGASSETSGVLNIPTSSMSRFVTNNLSFTVSSNNASGDITISQPLSWGAHLFLTAEDQFIVPSSVSVTGQLYLGNGQWVQNAASLPSLSLGQMKLDSAGFTRVLGGDGSSGSPYQITDVYGLQGAGSASYTDNFILANNIDASSTSNWNAGKGFAPLGSTNAYAGIFDGNNKTISGLTISRASEDAVGLFGLVGAGTVKNLAMTGGSITGGQQTGAVVGNITGSSGGVISGVTSSVPVSGVFAVGGLVGRADQGTITGSSATGAVTASGSSSLAKAGGLVGYNAGGAITKSFATGAVTTAADVAGGLVGYNAGSVTKSYATGSVTGGGYVGGLVGYNTGTVTDTFANGSVSASSTDSGATHANLGGLAGTSTGTLGTSYSTGALSAGSFTQVHGSVGNNSGTATSLYWNNEQSGAGGTDPAATGRTTAQLKQQSNYTGFNFSTTWQLYDGSTTAMLRDFLVPLSITLTGGTISKTYDGNAQAFDPTPAYSGFTSGDSSSSLSGTLGWGTSGALHAGTYSPGGLSSTKYDISYTGASSSLTIAQRPVTAVFSGSKVYDATTSLASPTFTINNVITADASNLSMSGSVSFADKNVGASKPLSASVSLTGSAASDYTLSSTSGTGTITAAPLTVSGLLGVNRVYDGTTAATLNTSSATLCCKAGSDNVTVSYTPGFTTFANKNVGTAKNITIGNSAFSLGGTDAGNYSLTLPTITADITPAALTVSGLSGVSRVYDATTTAAVSGTPSISGKIGSDVVSVASVGTGTFTDKNVGTGKGITLPGSAFTLTGADSGNYSVSAPTGLTANVTAATLTASGVTAVSRTYDTTTTATLSGTPVLSGIITVGSTTDDVSASPTLGNGSFADKNVGTGKTVTAPGSVITLLGADAGNYTVSALTGLTADISKATLTVSGLTAGSRTYNMLTSASTSGGSLAGILGSDVVTMGAVTANFDSKDVGTGKTVTVSGVATSGADAGNYSVTMPTGLTANITPAILTVSGMTANSRVYDAMTAATTTGGTLAGILGSENVLMGTVSADFADKNVGTGKSVTVSSVALTGTDAGNYSVTPPTGLTAAITAAGLTVTGITGTSRAYNGGTSVTLAGTPLLSGVLGSDTVTLNSSIGTGNFADKNVGTAKAITIPNGALSITGTDAANYTLTIPTNVTADITAAQVTVSGLTATNRVYNAGTSVATSGGSLLGVIEGELVNMGTVTAAFADKNVGTAKPVTVSQVALTGADAGNYTVVPPTGLTANVTAAPLTVSGIAGLTRVYDGTTGANTSGGTLSGAFGGDSVALGAVTASFADKNVGTLKPVTVSAVSLTGTDATNYTVTVPTGLTAAITPATLTMPGITGVARQYDGTTAATTTGGTLTGVIGSDVVSAGAFTASYADKNVGTAKPLTLTTIALSGTDAANYTLTQPTGVTADITQRPLSTWVGGVDLLWTTANNWSGGVAPDGANVAAAVLPLASGDVVLASGSVTLDTLTVTGGQKLQMSGGALTLGTSASHTSNIAGLALGSGTVNVVGTLNGTTYVQVGGALGGSGNVSFNSFAQGGGTVSGLNSVTVTTNWSQSGGTFSIPGSLSISQNTGSLVMKATTAQTGMTLDVTEGGGIFQNGPLVTNSLNTSSQTGVTLTDTGNQIKAYTGTNTSSGGISLVNTTGSNALVLGPVSSTNGGITVDNTGAGGISVTGALSAPSGAISLTAHSPINVSAAINADSIALDASTNISLASGSSLSAVHNISMDAGTGIALDGSISSTSGSVAMTADTGDIVAGGSASINSPGGVTITTVTGSVTAASSIFASGTSPTIVDAAAAAAAKAAADEAAAKAAADAAAKKAAEEAAAKAAADAAAKKAAEEAAAKAAADAAAQKAAEEAAAKAAAEAAAKKAAEEAAAKAAAEAAAKKAAEEAAAKAAAEAAAKKAAEEAAAKAAAEAAAKAAEEAAAKAAAEAAAKAAEEAAAKAAAEAAAKAAEEAAAKAAAEAAAKAAAEAAAKKAAEEAAAKAAADAAAKAAADAAAKKAAEEAAAKAAAEAAAKAQQTKEAEPVREAINTAVNLINTTVNNVADTTPAQTATGGGTGGGAAATASSSSSSSSDSSKSEGESKKEEKKDGVAPQDSAPKKEEPTRKMYCN</sequence>
<dbReference type="GO" id="GO:0005576">
    <property type="term" value="C:extracellular region"/>
    <property type="evidence" value="ECO:0007669"/>
    <property type="project" value="UniProtKB-SubCell"/>
</dbReference>
<dbReference type="InterPro" id="IPR041248">
    <property type="entry name" value="YDG"/>
</dbReference>
<dbReference type="SMART" id="SM00912">
    <property type="entry name" value="Haemagg_act"/>
    <property type="match status" value="1"/>
</dbReference>
<feature type="compositionally biased region" description="Low complexity" evidence="5">
    <location>
        <begin position="2835"/>
        <end position="2845"/>
    </location>
</feature>
<evidence type="ECO:0000313" key="7">
    <source>
        <dbReference type="EMBL" id="MRV74981.1"/>
    </source>
</evidence>
<evidence type="ECO:0000256" key="3">
    <source>
        <dbReference type="ARBA" id="ARBA00022729"/>
    </source>
</evidence>
<dbReference type="Pfam" id="PF05860">
    <property type="entry name" value="TPS"/>
    <property type="match status" value="1"/>
</dbReference>